<keyword evidence="2" id="KW-1185">Reference proteome</keyword>
<evidence type="ECO:0000313" key="1">
    <source>
        <dbReference type="EMBL" id="KAJ2808250.1"/>
    </source>
</evidence>
<gene>
    <name evidence="1" type="ORF">H4R21_000135</name>
</gene>
<organism evidence="1 2">
    <name type="scientific">Coemansia helicoidea</name>
    <dbReference type="NCBI Taxonomy" id="1286919"/>
    <lineage>
        <taxon>Eukaryota</taxon>
        <taxon>Fungi</taxon>
        <taxon>Fungi incertae sedis</taxon>
        <taxon>Zoopagomycota</taxon>
        <taxon>Kickxellomycotina</taxon>
        <taxon>Kickxellomycetes</taxon>
        <taxon>Kickxellales</taxon>
        <taxon>Kickxellaceae</taxon>
        <taxon>Coemansia</taxon>
    </lineage>
</organism>
<name>A0ACC1LGV4_9FUNG</name>
<sequence>MDSPRDDSARQSASRSSTSTTTETGNSRGRPAPAGPLSAASDNTAHLLAFSADAAIRPGAHTPERERVLWDMLTQARGEIQELQSQIRELLGLNLRYAEQLHHALAAEPARKRPRTGSLDASPPQPLPAAQAHRVPAPLHRRHTFATPEAGSSAPRHSYQPMMQAPAAHIALPSEPRTLSATNAAMFPGGDVLVAPVPLRAVNPGRLVRPPVTAADTAAYAVAAAPPSQPPPPAAAPRTPFVEISDLAIGDAEAIPSIGRFRSLRALYQFRQRVSEYEHEHGRRWRERMESRRRQNWSRISAIYNRIVQLCGPDGSDAGVERALQAAEREMEASGATLTRYSQIVRKQLNRERRQSLQEASPSHGPAAPARHHPGSGSGSDASGLPVAGLAI</sequence>
<dbReference type="Proteomes" id="UP001140087">
    <property type="component" value="Unassembled WGS sequence"/>
</dbReference>
<evidence type="ECO:0000313" key="2">
    <source>
        <dbReference type="Proteomes" id="UP001140087"/>
    </source>
</evidence>
<accession>A0ACC1LGV4</accession>
<dbReference type="EMBL" id="JANBUN010000008">
    <property type="protein sequence ID" value="KAJ2808250.1"/>
    <property type="molecule type" value="Genomic_DNA"/>
</dbReference>
<reference evidence="1" key="1">
    <citation type="submission" date="2022-07" db="EMBL/GenBank/DDBJ databases">
        <title>Phylogenomic reconstructions and comparative analyses of Kickxellomycotina fungi.</title>
        <authorList>
            <person name="Reynolds N.K."/>
            <person name="Stajich J.E."/>
            <person name="Barry K."/>
            <person name="Grigoriev I.V."/>
            <person name="Crous P."/>
            <person name="Smith M.E."/>
        </authorList>
    </citation>
    <scope>NUCLEOTIDE SEQUENCE</scope>
    <source>
        <strain evidence="1">BCRC 34780</strain>
    </source>
</reference>
<proteinExistence type="predicted"/>
<comment type="caution">
    <text evidence="1">The sequence shown here is derived from an EMBL/GenBank/DDBJ whole genome shotgun (WGS) entry which is preliminary data.</text>
</comment>
<protein>
    <submittedName>
        <fullName evidence="1">Uncharacterized protein</fullName>
    </submittedName>
</protein>